<organism evidence="8 9">
    <name type="scientific">Colletotrichum plurivorum</name>
    <dbReference type="NCBI Taxonomy" id="2175906"/>
    <lineage>
        <taxon>Eukaryota</taxon>
        <taxon>Fungi</taxon>
        <taxon>Dikarya</taxon>
        <taxon>Ascomycota</taxon>
        <taxon>Pezizomycotina</taxon>
        <taxon>Sordariomycetes</taxon>
        <taxon>Hypocreomycetidae</taxon>
        <taxon>Glomerellales</taxon>
        <taxon>Glomerellaceae</taxon>
        <taxon>Colletotrichum</taxon>
        <taxon>Colletotrichum orchidearum species complex</taxon>
    </lineage>
</organism>
<dbReference type="EMBL" id="WIGO01000167">
    <property type="protein sequence ID" value="KAF6825746.1"/>
    <property type="molecule type" value="Genomic_DNA"/>
</dbReference>
<proteinExistence type="predicted"/>
<feature type="transmembrane region" description="Helical" evidence="6">
    <location>
        <begin position="414"/>
        <end position="435"/>
    </location>
</feature>
<dbReference type="InterPro" id="IPR036259">
    <property type="entry name" value="MFS_trans_sf"/>
</dbReference>
<dbReference type="AlphaFoldDB" id="A0A8H6K7N8"/>
<reference evidence="8" key="1">
    <citation type="journal article" date="2020" name="Phytopathology">
        <title>Genome Sequence Resources of Colletotrichum truncatum, C. plurivorum, C. musicola, and C. sojae: Four Species Pathogenic to Soybean (Glycine max).</title>
        <authorList>
            <person name="Rogerio F."/>
            <person name="Boufleur T.R."/>
            <person name="Ciampi-Guillardi M."/>
            <person name="Sukno S.A."/>
            <person name="Thon M.R."/>
            <person name="Massola Junior N.S."/>
            <person name="Baroncelli R."/>
        </authorList>
    </citation>
    <scope>NUCLEOTIDE SEQUENCE</scope>
    <source>
        <strain evidence="8">LFN00145</strain>
    </source>
</reference>
<dbReference type="InterPro" id="IPR011701">
    <property type="entry name" value="MFS"/>
</dbReference>
<keyword evidence="3 6" id="KW-1133">Transmembrane helix</keyword>
<feature type="transmembrane region" description="Helical" evidence="6">
    <location>
        <begin position="388"/>
        <end position="408"/>
    </location>
</feature>
<dbReference type="GO" id="GO:0005886">
    <property type="term" value="C:plasma membrane"/>
    <property type="evidence" value="ECO:0007669"/>
    <property type="project" value="TreeGrafter"/>
</dbReference>
<feature type="transmembrane region" description="Helical" evidence="6">
    <location>
        <begin position="456"/>
        <end position="474"/>
    </location>
</feature>
<evidence type="ECO:0000256" key="4">
    <source>
        <dbReference type="ARBA" id="ARBA00023136"/>
    </source>
</evidence>
<evidence type="ECO:0000256" key="5">
    <source>
        <dbReference type="SAM" id="MobiDB-lite"/>
    </source>
</evidence>
<evidence type="ECO:0000256" key="3">
    <source>
        <dbReference type="ARBA" id="ARBA00022989"/>
    </source>
</evidence>
<protein>
    <submittedName>
        <fullName evidence="8">MFS multidrug transporter</fullName>
    </submittedName>
</protein>
<feature type="compositionally biased region" description="Low complexity" evidence="5">
    <location>
        <begin position="14"/>
        <end position="29"/>
    </location>
</feature>
<evidence type="ECO:0000256" key="2">
    <source>
        <dbReference type="ARBA" id="ARBA00022692"/>
    </source>
</evidence>
<feature type="transmembrane region" description="Helical" evidence="6">
    <location>
        <begin position="198"/>
        <end position="216"/>
    </location>
</feature>
<comment type="subcellular location">
    <subcellularLocation>
        <location evidence="1">Membrane</location>
        <topology evidence="1">Multi-pass membrane protein</topology>
    </subcellularLocation>
</comment>
<keyword evidence="9" id="KW-1185">Reference proteome</keyword>
<dbReference type="Proteomes" id="UP000654918">
    <property type="component" value="Unassembled WGS sequence"/>
</dbReference>
<name>A0A8H6K7N8_9PEZI</name>
<evidence type="ECO:0000259" key="7">
    <source>
        <dbReference type="PROSITE" id="PS50850"/>
    </source>
</evidence>
<dbReference type="GO" id="GO:0022857">
    <property type="term" value="F:transmembrane transporter activity"/>
    <property type="evidence" value="ECO:0007669"/>
    <property type="project" value="InterPro"/>
</dbReference>
<sequence length="607" mass="66916">MADLQITKAEPESPKGNPPNSNTSGNTTSEQASPTGVHAAADDGNGPEDEKREITEDECQGHLGFQWSDGKKWFILGIIAWIQISMNFNTALIFNAIPGIMEEFDVTHLQARCAPALFLITYAFGCELWAPWSEELGRWPVLQLSLLFVNLFQLPVALARGFSSILIGRALGGLSSAGGSVTLGLIADMFDTDTHQEAVAFVTHASVLGSVLGPIAGGFIEENLNWRWCIWVQLIFGVAVQLLHWTIPETRPASLMNKVAQKRREENPDENTWGPDEVSPLRERLTFAEVRTTWFRPFIMFLTETIVSVLSLLSGWADGLIFLCFYSFTLVYKQWGFTASQVGLAFVPIGIGYLLGLALIIPAVRRNKREREAKPNDDRAQFESRLRFLLWTAPLLPIGLLGFALTIQGPPIHWIGSMVFAAMIGIANYAIYMTTIDYMICAYGRYSASATGGNGFARDFIAGVLTLVGEPFFTEIGADKGKNLEFAVMILFGISLLLVGAVYVVSWKGPKLRQRSPFAQKLANEREEAEEHQESKSGVEILSIYHGTDNLPLVAAAPKRPPNNRAYSHNSRFFGETRVTPLPTPRATPAASRANSPSNANRRRMSA</sequence>
<keyword evidence="2 6" id="KW-0812">Transmembrane</keyword>
<feature type="transmembrane region" description="Helical" evidence="6">
    <location>
        <begin position="142"/>
        <end position="159"/>
    </location>
</feature>
<evidence type="ECO:0000313" key="9">
    <source>
        <dbReference type="Proteomes" id="UP000654918"/>
    </source>
</evidence>
<dbReference type="FunFam" id="1.20.1250.20:FF:000088">
    <property type="entry name" value="MFS multidrug transporter, putative"/>
    <property type="match status" value="1"/>
</dbReference>
<dbReference type="InterPro" id="IPR020846">
    <property type="entry name" value="MFS_dom"/>
</dbReference>
<feature type="transmembrane region" description="Helical" evidence="6">
    <location>
        <begin position="166"/>
        <end position="186"/>
    </location>
</feature>
<evidence type="ECO:0000313" key="8">
    <source>
        <dbReference type="EMBL" id="KAF6825746.1"/>
    </source>
</evidence>
<dbReference type="PANTHER" id="PTHR23502">
    <property type="entry name" value="MAJOR FACILITATOR SUPERFAMILY"/>
    <property type="match status" value="1"/>
</dbReference>
<feature type="region of interest" description="Disordered" evidence="5">
    <location>
        <begin position="555"/>
        <end position="607"/>
    </location>
</feature>
<dbReference type="PROSITE" id="PS50850">
    <property type="entry name" value="MFS"/>
    <property type="match status" value="1"/>
</dbReference>
<dbReference type="Pfam" id="PF07690">
    <property type="entry name" value="MFS_1"/>
    <property type="match status" value="1"/>
</dbReference>
<accession>A0A8H6K7N8</accession>
<dbReference type="PANTHER" id="PTHR23502:SF13">
    <property type="entry name" value="MULTIDRUG TRANSPORTER, PUTATIVE (AFU_ORTHOLOGUE AFUA_2G12550)-RELATED"/>
    <property type="match status" value="1"/>
</dbReference>
<feature type="compositionally biased region" description="Low complexity" evidence="5">
    <location>
        <begin position="555"/>
        <end position="566"/>
    </location>
</feature>
<evidence type="ECO:0000256" key="1">
    <source>
        <dbReference type="ARBA" id="ARBA00004141"/>
    </source>
</evidence>
<feature type="transmembrane region" description="Helical" evidence="6">
    <location>
        <begin position="73"/>
        <end position="97"/>
    </location>
</feature>
<comment type="caution">
    <text evidence="8">The sequence shown here is derived from an EMBL/GenBank/DDBJ whole genome shotgun (WGS) entry which is preliminary data.</text>
</comment>
<feature type="region of interest" description="Disordered" evidence="5">
    <location>
        <begin position="1"/>
        <end position="54"/>
    </location>
</feature>
<evidence type="ECO:0000256" key="6">
    <source>
        <dbReference type="SAM" id="Phobius"/>
    </source>
</evidence>
<feature type="transmembrane region" description="Helical" evidence="6">
    <location>
        <begin position="343"/>
        <end position="364"/>
    </location>
</feature>
<feature type="compositionally biased region" description="Low complexity" evidence="5">
    <location>
        <begin position="585"/>
        <end position="600"/>
    </location>
</feature>
<keyword evidence="4 6" id="KW-0472">Membrane</keyword>
<feature type="transmembrane region" description="Helical" evidence="6">
    <location>
        <begin position="486"/>
        <end position="505"/>
    </location>
</feature>
<gene>
    <name evidence="8" type="ORF">CPLU01_10101</name>
</gene>
<feature type="domain" description="Major facilitator superfamily (MFS) profile" evidence="7">
    <location>
        <begin position="75"/>
        <end position="511"/>
    </location>
</feature>
<dbReference type="SUPFAM" id="SSF103473">
    <property type="entry name" value="MFS general substrate transporter"/>
    <property type="match status" value="1"/>
</dbReference>
<feature type="transmembrane region" description="Helical" evidence="6">
    <location>
        <begin position="320"/>
        <end position="337"/>
    </location>
</feature>
<dbReference type="Gene3D" id="1.20.1250.20">
    <property type="entry name" value="MFS general substrate transporter like domains"/>
    <property type="match status" value="1"/>
</dbReference>